<dbReference type="PROSITE" id="PS51186">
    <property type="entry name" value="GNAT"/>
    <property type="match status" value="1"/>
</dbReference>
<evidence type="ECO:0000313" key="2">
    <source>
        <dbReference type="EMBL" id="ARQ05825.1"/>
    </source>
</evidence>
<sequence length="158" mass="18842">MELKFYNDSLHDYVEKYTLSKEQLKFVRSPVNNIEIAKYNKQRYPVLGFDNETCVSFFVLDMESEFKEQFEVIDAVYLRSFSTDYRYLRRGYARQMLTCAPKFIHEHFPDIKYIALLVDDPNIHAQTLYQKAGFTIGKQIKGERYDGHLMYYEIVKGL</sequence>
<dbReference type="Proteomes" id="UP000194154">
    <property type="component" value="Chromosome"/>
</dbReference>
<dbReference type="RefSeq" id="WP_086041543.1">
    <property type="nucleotide sequence ID" value="NZ_CBCRZA010000011.1"/>
</dbReference>
<dbReference type="EMBL" id="CP021059">
    <property type="protein sequence ID" value="ARQ05825.1"/>
    <property type="molecule type" value="Genomic_DNA"/>
</dbReference>
<gene>
    <name evidence="2" type="ORF">MCCS_01540</name>
</gene>
<dbReference type="GO" id="GO:0016747">
    <property type="term" value="F:acyltransferase activity, transferring groups other than amino-acyl groups"/>
    <property type="evidence" value="ECO:0007669"/>
    <property type="project" value="InterPro"/>
</dbReference>
<dbReference type="GeneID" id="35294310"/>
<organism evidence="2 3">
    <name type="scientific">Macrococcoides canis</name>
    <dbReference type="NCBI Taxonomy" id="1855823"/>
    <lineage>
        <taxon>Bacteria</taxon>
        <taxon>Bacillati</taxon>
        <taxon>Bacillota</taxon>
        <taxon>Bacilli</taxon>
        <taxon>Bacillales</taxon>
        <taxon>Staphylococcaceae</taxon>
        <taxon>Macrococcoides</taxon>
    </lineage>
</organism>
<keyword evidence="3" id="KW-1185">Reference proteome</keyword>
<reference evidence="2 3" key="1">
    <citation type="journal article" date="2017" name="Int. J. Syst. Evol. Microbiol.">
        <title>Macrococcus canis sp. nov., a skin bacterium associated with infections in dogs.</title>
        <authorList>
            <person name="Gobeli Brawand S."/>
            <person name="Cotting K."/>
            <person name="Gomez-Sanz E."/>
            <person name="Collaud A."/>
            <person name="Thomann A."/>
            <person name="Brodard I."/>
            <person name="Rodriguez-Campos S."/>
            <person name="Strauss C."/>
            <person name="Perreten V."/>
        </authorList>
    </citation>
    <scope>NUCLEOTIDE SEQUENCE [LARGE SCALE GENOMIC DNA]</scope>
    <source>
        <strain evidence="2 3">KM45013</strain>
    </source>
</reference>
<dbReference type="AlphaFoldDB" id="A0A1W7A867"/>
<feature type="domain" description="N-acetyltransferase" evidence="1">
    <location>
        <begin position="3"/>
        <end position="155"/>
    </location>
</feature>
<dbReference type="SUPFAM" id="SSF55729">
    <property type="entry name" value="Acyl-CoA N-acyltransferases (Nat)"/>
    <property type="match status" value="1"/>
</dbReference>
<dbReference type="Gene3D" id="3.40.630.30">
    <property type="match status" value="1"/>
</dbReference>
<dbReference type="OrthoDB" id="66776at2"/>
<dbReference type="STRING" id="1855823.MCCS_01540"/>
<accession>A0A1W7A867</accession>
<name>A0A1W7A867_9STAP</name>
<evidence type="ECO:0000259" key="1">
    <source>
        <dbReference type="PROSITE" id="PS51186"/>
    </source>
</evidence>
<evidence type="ECO:0000313" key="3">
    <source>
        <dbReference type="Proteomes" id="UP000194154"/>
    </source>
</evidence>
<dbReference type="InterPro" id="IPR000182">
    <property type="entry name" value="GNAT_dom"/>
</dbReference>
<protein>
    <recommendedName>
        <fullName evidence="1">N-acetyltransferase domain-containing protein</fullName>
    </recommendedName>
</protein>
<dbReference type="KEGG" id="mcak:MCCS_01540"/>
<proteinExistence type="predicted"/>
<dbReference type="Pfam" id="PF00583">
    <property type="entry name" value="Acetyltransf_1"/>
    <property type="match status" value="1"/>
</dbReference>
<dbReference type="InterPro" id="IPR016181">
    <property type="entry name" value="Acyl_CoA_acyltransferase"/>
</dbReference>